<gene>
    <name evidence="2" type="ORF">AXF13_07635</name>
</gene>
<accession>A0A0X8JJZ8</accession>
<sequence length="604" mass="65055">MPGHSQASGPYPAPEGSPVTPSPIDYAYTHAETLATTGYFSCEPPSSLSLEAALERLEATPLDDFLHQHLLRVLSKKSPGELRSLAATCYDAAADVFIRPALAGLLLECALLLPACREVCNGFPADAAARLAPASPTVYLRAALQSDREAAAAWSAMFRANICGHHPLPRPDEADIPPLFCPRELTARAEGLASRADILAREHARRKAEDWEPRERPPAKETFLRALDALMEAGFIAGPEMRHEASLSPIALLRSWQVDISVRNSRLNHSLRGQATAYGRGLSLAQARASYAMEIVERASAYVSVGPGQAGIGGEVLDRKLPLLLIKARYADLKAQGRAVLDPGLLPLEASCPDAPLYWLTARAVDGAEVLVPAQAVFLFCNLDEPGLFLAGGSTGLASGNSLDEAKVAAITEILERDAEATTPFSRARCFTLRSRDQRIQSLLEDYAARGIRVQFQDLTTELGLPVYQCFVTALDGTVARATGANLNGARAALAALTETPWPYVWARPAPFGKASGPGLAALPERVLEDLPDYSLPSAEANLRLLESVLAGHGKSPLYVDLTRTDLNLPVVRVLIPGLELTAEWDSFSRPSLRLFARYAAMYK</sequence>
<proteinExistence type="predicted"/>
<dbReference type="Gene3D" id="3.30.40.250">
    <property type="match status" value="1"/>
</dbReference>
<keyword evidence="3" id="KW-1185">Reference proteome</keyword>
<dbReference type="Proteomes" id="UP000069241">
    <property type="component" value="Chromosome"/>
</dbReference>
<dbReference type="STRING" id="44742.AXF13_07635"/>
<dbReference type="PANTHER" id="PTHR37809:SF1">
    <property type="entry name" value="RIBOSOMAL PROTEIN S12 METHYLTHIOTRANSFERASE ACCESSORY FACTOR YCAO"/>
    <property type="match status" value="1"/>
</dbReference>
<dbReference type="EMBL" id="CP014229">
    <property type="protein sequence ID" value="AMD89997.1"/>
    <property type="molecule type" value="Genomic_DNA"/>
</dbReference>
<evidence type="ECO:0000313" key="2">
    <source>
        <dbReference type="EMBL" id="AMD89997.1"/>
    </source>
</evidence>
<dbReference type="Gene3D" id="3.30.1330.230">
    <property type="match status" value="1"/>
</dbReference>
<protein>
    <submittedName>
        <fullName evidence="2">Bacteriocin</fullName>
    </submittedName>
</protein>
<dbReference type="Gene3D" id="3.30.160.660">
    <property type="match status" value="1"/>
</dbReference>
<feature type="domain" description="YcaO" evidence="1">
    <location>
        <begin position="279"/>
        <end position="604"/>
    </location>
</feature>
<dbReference type="AlphaFoldDB" id="A0A0X8JJZ8"/>
<dbReference type="KEGG" id="dfi:AXF13_07635"/>
<evidence type="ECO:0000259" key="1">
    <source>
        <dbReference type="PROSITE" id="PS51664"/>
    </source>
</evidence>
<dbReference type="InterPro" id="IPR003776">
    <property type="entry name" value="YcaO-like_dom"/>
</dbReference>
<organism evidence="2 3">
    <name type="scientific">Desulfovibrio fairfieldensis</name>
    <dbReference type="NCBI Taxonomy" id="44742"/>
    <lineage>
        <taxon>Bacteria</taxon>
        <taxon>Pseudomonadati</taxon>
        <taxon>Thermodesulfobacteriota</taxon>
        <taxon>Desulfovibrionia</taxon>
        <taxon>Desulfovibrionales</taxon>
        <taxon>Desulfovibrionaceae</taxon>
        <taxon>Desulfovibrio</taxon>
    </lineage>
</organism>
<reference evidence="3" key="1">
    <citation type="submission" date="2016-02" db="EMBL/GenBank/DDBJ databases">
        <authorList>
            <person name="Holder M.E."/>
            <person name="Ajami N.J."/>
            <person name="Petrosino J.F."/>
        </authorList>
    </citation>
    <scope>NUCLEOTIDE SEQUENCE [LARGE SCALE GENOMIC DNA]</scope>
    <source>
        <strain evidence="3">CCUG 45958</strain>
    </source>
</reference>
<name>A0A0X8JJZ8_9BACT</name>
<dbReference type="Pfam" id="PF02624">
    <property type="entry name" value="YcaO"/>
    <property type="match status" value="1"/>
</dbReference>
<dbReference type="PROSITE" id="PS51664">
    <property type="entry name" value="YCAO"/>
    <property type="match status" value="1"/>
</dbReference>
<dbReference type="RefSeq" id="WP_062252291.1">
    <property type="nucleotide sequence ID" value="NZ_CP014229.1"/>
</dbReference>
<evidence type="ECO:0000313" key="3">
    <source>
        <dbReference type="Proteomes" id="UP000069241"/>
    </source>
</evidence>
<dbReference type="PANTHER" id="PTHR37809">
    <property type="entry name" value="RIBOSOMAL PROTEIN S12 METHYLTHIOTRANSFERASE ACCESSORY FACTOR YCAO"/>
    <property type="match status" value="1"/>
</dbReference>